<feature type="signal peptide" evidence="10">
    <location>
        <begin position="1"/>
        <end position="20"/>
    </location>
</feature>
<dbReference type="SUPFAM" id="SSF46626">
    <property type="entry name" value="Cytochrome c"/>
    <property type="match status" value="2"/>
</dbReference>
<dbReference type="AlphaFoldDB" id="A0A7X1U4P8"/>
<protein>
    <submittedName>
        <fullName evidence="12">C-type cytochrome</fullName>
    </submittedName>
</protein>
<feature type="chain" id="PRO_5030659067" evidence="10">
    <location>
        <begin position="21"/>
        <end position="212"/>
    </location>
</feature>
<organism evidence="12 13">
    <name type="scientific">Pseudomonas piscis</name>
    <dbReference type="NCBI Taxonomy" id="2614538"/>
    <lineage>
        <taxon>Bacteria</taxon>
        <taxon>Pseudomonadati</taxon>
        <taxon>Pseudomonadota</taxon>
        <taxon>Gammaproteobacteria</taxon>
        <taxon>Pseudomonadales</taxon>
        <taxon>Pseudomonadaceae</taxon>
        <taxon>Pseudomonas</taxon>
    </lineage>
</organism>
<dbReference type="EMBL" id="WHUV01000002">
    <property type="protein sequence ID" value="MQA54389.1"/>
    <property type="molecule type" value="Genomic_DNA"/>
</dbReference>
<dbReference type="PANTHER" id="PTHR33751:SF9">
    <property type="entry name" value="CYTOCHROME C4"/>
    <property type="match status" value="1"/>
</dbReference>
<dbReference type="InterPro" id="IPR024167">
    <property type="entry name" value="Cytochrome_c4-like"/>
</dbReference>
<reference evidence="12 13" key="1">
    <citation type="submission" date="2019-10" db="EMBL/GenBank/DDBJ databases">
        <title>Pseudomonas dajingensis sp. nov., isolated from the profound head ulcers of farmed Murray cod (Maccullochella peelii peelii).</title>
        <authorList>
            <person name="Liu Y."/>
        </authorList>
    </citation>
    <scope>NUCLEOTIDE SEQUENCE [LARGE SCALE GENOMIC DNA]</scope>
    <source>
        <strain evidence="12 13">MC042</strain>
    </source>
</reference>
<dbReference type="GO" id="GO:0020037">
    <property type="term" value="F:heme binding"/>
    <property type="evidence" value="ECO:0007669"/>
    <property type="project" value="InterPro"/>
</dbReference>
<evidence type="ECO:0000256" key="7">
    <source>
        <dbReference type="ARBA" id="ARBA00023004"/>
    </source>
</evidence>
<feature type="binding site" description="covalent" evidence="8">
    <location>
        <position position="130"/>
    </location>
    <ligand>
        <name>heme c</name>
        <dbReference type="ChEBI" id="CHEBI:61717"/>
        <label>2</label>
    </ligand>
</feature>
<feature type="binding site" description="covalent" evidence="8">
    <location>
        <position position="33"/>
    </location>
    <ligand>
        <name>heme c</name>
        <dbReference type="ChEBI" id="CHEBI:61717"/>
        <label>1</label>
    </ligand>
</feature>
<feature type="binding site" description="axial binding residue" evidence="9">
    <location>
        <position position="179"/>
    </location>
    <ligand>
        <name>heme c</name>
        <dbReference type="ChEBI" id="CHEBI:61717"/>
        <label>2</label>
    </ligand>
    <ligandPart>
        <name>Fe</name>
        <dbReference type="ChEBI" id="CHEBI:18248"/>
    </ligandPart>
</feature>
<evidence type="ECO:0000259" key="11">
    <source>
        <dbReference type="PROSITE" id="PS51007"/>
    </source>
</evidence>
<feature type="binding site" description="axial binding residue" evidence="9">
    <location>
        <position position="131"/>
    </location>
    <ligand>
        <name>heme c</name>
        <dbReference type="ChEBI" id="CHEBI:61717"/>
        <label>2</label>
    </ligand>
    <ligandPart>
        <name>Fe</name>
        <dbReference type="ChEBI" id="CHEBI:18248"/>
    </ligandPart>
</feature>
<dbReference type="PIRSF" id="PIRSF000005">
    <property type="entry name" value="Cytochrome_c4"/>
    <property type="match status" value="1"/>
</dbReference>
<dbReference type="InterPro" id="IPR036909">
    <property type="entry name" value="Cyt_c-like_dom_sf"/>
</dbReference>
<keyword evidence="6" id="KW-0249">Electron transport</keyword>
<sequence length="212" mass="22321">MNKPLYLGLLLLAATGSAVAAAPPPEAQACVACHGDRGQGNPLLGAPRLAGQQADYLLSQLQDFKGGRRGYDARDSHGLQMRAMAASLDDAVLPSLARYYSVLEAGLAEAPGTANTTQGRDLYQGTCAGCHGPEGQGFAHLKTPRLNLLDGAYLQRQLEHYAQGIRGSEERAGTLGIWMRGISLQIRQDSERQALADYITGLGAAPARAPGP</sequence>
<dbReference type="GO" id="GO:0005506">
    <property type="term" value="F:iron ion binding"/>
    <property type="evidence" value="ECO:0007669"/>
    <property type="project" value="InterPro"/>
</dbReference>
<feature type="domain" description="Cytochrome c" evidence="11">
    <location>
        <begin position="11"/>
        <end position="104"/>
    </location>
</feature>
<keyword evidence="10" id="KW-0732">Signal</keyword>
<evidence type="ECO:0000256" key="8">
    <source>
        <dbReference type="PIRSR" id="PIRSR000005-1"/>
    </source>
</evidence>
<keyword evidence="2" id="KW-0813">Transport</keyword>
<keyword evidence="3 8" id="KW-0349">Heme</keyword>
<evidence type="ECO:0000256" key="2">
    <source>
        <dbReference type="ARBA" id="ARBA00022448"/>
    </source>
</evidence>
<comment type="subcellular location">
    <subcellularLocation>
        <location evidence="1">Periplasm</location>
    </subcellularLocation>
</comment>
<dbReference type="Gene3D" id="1.10.760.10">
    <property type="entry name" value="Cytochrome c-like domain"/>
    <property type="match status" value="2"/>
</dbReference>
<comment type="PTM">
    <text evidence="8">Binds 2 heme c groups covalently per subunit.</text>
</comment>
<feature type="binding site" description="covalent" evidence="8">
    <location>
        <position position="30"/>
    </location>
    <ligand>
        <name>heme c</name>
        <dbReference type="ChEBI" id="CHEBI:61717"/>
        <label>1</label>
    </ligand>
</feature>
<dbReference type="Proteomes" id="UP000486534">
    <property type="component" value="Unassembled WGS sequence"/>
</dbReference>
<keyword evidence="7 9" id="KW-0408">Iron</keyword>
<evidence type="ECO:0000256" key="1">
    <source>
        <dbReference type="ARBA" id="ARBA00004418"/>
    </source>
</evidence>
<comment type="caution">
    <text evidence="12">The sequence shown here is derived from an EMBL/GenBank/DDBJ whole genome shotgun (WGS) entry which is preliminary data.</text>
</comment>
<evidence type="ECO:0000313" key="12">
    <source>
        <dbReference type="EMBL" id="MQA54389.1"/>
    </source>
</evidence>
<gene>
    <name evidence="12" type="ORF">GDH07_13825</name>
</gene>
<feature type="domain" description="Cytochrome c" evidence="11">
    <location>
        <begin position="114"/>
        <end position="203"/>
    </location>
</feature>
<evidence type="ECO:0000256" key="6">
    <source>
        <dbReference type="ARBA" id="ARBA00022982"/>
    </source>
</evidence>
<dbReference type="Pfam" id="PF00034">
    <property type="entry name" value="Cytochrom_C"/>
    <property type="match status" value="2"/>
</dbReference>
<evidence type="ECO:0000256" key="10">
    <source>
        <dbReference type="SAM" id="SignalP"/>
    </source>
</evidence>
<name>A0A7X1U4P8_9PSED</name>
<proteinExistence type="predicted"/>
<evidence type="ECO:0000256" key="3">
    <source>
        <dbReference type="ARBA" id="ARBA00022617"/>
    </source>
</evidence>
<evidence type="ECO:0000313" key="13">
    <source>
        <dbReference type="Proteomes" id="UP000486534"/>
    </source>
</evidence>
<evidence type="ECO:0000256" key="5">
    <source>
        <dbReference type="ARBA" id="ARBA00022764"/>
    </source>
</evidence>
<evidence type="ECO:0000256" key="4">
    <source>
        <dbReference type="ARBA" id="ARBA00022723"/>
    </source>
</evidence>
<feature type="binding site" description="axial binding residue" evidence="9">
    <location>
        <position position="81"/>
    </location>
    <ligand>
        <name>heme c</name>
        <dbReference type="ChEBI" id="CHEBI:61717"/>
        <label>1</label>
    </ligand>
    <ligandPart>
        <name>Fe</name>
        <dbReference type="ChEBI" id="CHEBI:18248"/>
    </ligandPart>
</feature>
<dbReference type="InterPro" id="IPR050597">
    <property type="entry name" value="Cytochrome_c_Oxidase_Subunit"/>
</dbReference>
<dbReference type="PANTHER" id="PTHR33751">
    <property type="entry name" value="CBB3-TYPE CYTOCHROME C OXIDASE SUBUNIT FIXP"/>
    <property type="match status" value="1"/>
</dbReference>
<dbReference type="GO" id="GO:0009055">
    <property type="term" value="F:electron transfer activity"/>
    <property type="evidence" value="ECO:0007669"/>
    <property type="project" value="InterPro"/>
</dbReference>
<feature type="binding site" description="covalent" evidence="8">
    <location>
        <position position="127"/>
    </location>
    <ligand>
        <name>heme c</name>
        <dbReference type="ChEBI" id="CHEBI:61717"/>
        <label>2</label>
    </ligand>
</feature>
<dbReference type="RefSeq" id="WP_152897900.1">
    <property type="nucleotide sequence ID" value="NZ_WHUV01000002.1"/>
</dbReference>
<evidence type="ECO:0000256" key="9">
    <source>
        <dbReference type="PIRSR" id="PIRSR000005-2"/>
    </source>
</evidence>
<feature type="binding site" description="axial binding residue" evidence="9">
    <location>
        <position position="34"/>
    </location>
    <ligand>
        <name>heme c</name>
        <dbReference type="ChEBI" id="CHEBI:61717"/>
        <label>1</label>
    </ligand>
    <ligandPart>
        <name>Fe</name>
        <dbReference type="ChEBI" id="CHEBI:18248"/>
    </ligandPart>
</feature>
<keyword evidence="4 9" id="KW-0479">Metal-binding</keyword>
<dbReference type="GO" id="GO:0042597">
    <property type="term" value="C:periplasmic space"/>
    <property type="evidence" value="ECO:0007669"/>
    <property type="project" value="UniProtKB-SubCell"/>
</dbReference>
<keyword evidence="5" id="KW-0574">Periplasm</keyword>
<dbReference type="InterPro" id="IPR009056">
    <property type="entry name" value="Cyt_c-like_dom"/>
</dbReference>
<accession>A0A7X1U4P8</accession>
<dbReference type="PROSITE" id="PS51007">
    <property type="entry name" value="CYTC"/>
    <property type="match status" value="2"/>
</dbReference>